<name>A0A1D2M379_ORCCI</name>
<organism evidence="1 2">
    <name type="scientific">Orchesella cincta</name>
    <name type="common">Springtail</name>
    <name type="synonym">Podura cincta</name>
    <dbReference type="NCBI Taxonomy" id="48709"/>
    <lineage>
        <taxon>Eukaryota</taxon>
        <taxon>Metazoa</taxon>
        <taxon>Ecdysozoa</taxon>
        <taxon>Arthropoda</taxon>
        <taxon>Hexapoda</taxon>
        <taxon>Collembola</taxon>
        <taxon>Entomobryomorpha</taxon>
        <taxon>Entomobryoidea</taxon>
        <taxon>Orchesellidae</taxon>
        <taxon>Orchesellinae</taxon>
        <taxon>Orchesella</taxon>
    </lineage>
</organism>
<gene>
    <name evidence="1" type="ORF">Ocin01_19290</name>
</gene>
<reference evidence="1 2" key="1">
    <citation type="journal article" date="2016" name="Genome Biol. Evol.">
        <title>Gene Family Evolution Reflects Adaptation to Soil Environmental Stressors in the Genome of the Collembolan Orchesella cincta.</title>
        <authorList>
            <person name="Faddeeva-Vakhrusheva A."/>
            <person name="Derks M.F."/>
            <person name="Anvar S.Y."/>
            <person name="Agamennone V."/>
            <person name="Suring W."/>
            <person name="Smit S."/>
            <person name="van Straalen N.M."/>
            <person name="Roelofs D."/>
        </authorList>
    </citation>
    <scope>NUCLEOTIDE SEQUENCE [LARGE SCALE GENOMIC DNA]</scope>
    <source>
        <tissue evidence="1">Mixed pool</tissue>
    </source>
</reference>
<keyword evidence="2" id="KW-1185">Reference proteome</keyword>
<dbReference type="AlphaFoldDB" id="A0A1D2M379"/>
<protein>
    <submittedName>
        <fullName evidence="1">Uncharacterized protein</fullName>
    </submittedName>
</protein>
<accession>A0A1D2M379</accession>
<comment type="caution">
    <text evidence="1">The sequence shown here is derived from an EMBL/GenBank/DDBJ whole genome shotgun (WGS) entry which is preliminary data.</text>
</comment>
<dbReference type="Proteomes" id="UP000094527">
    <property type="component" value="Unassembled WGS sequence"/>
</dbReference>
<proteinExistence type="predicted"/>
<evidence type="ECO:0000313" key="2">
    <source>
        <dbReference type="Proteomes" id="UP000094527"/>
    </source>
</evidence>
<dbReference type="EMBL" id="LJIJ01005422">
    <property type="protein sequence ID" value="ODM87392.1"/>
    <property type="molecule type" value="Genomic_DNA"/>
</dbReference>
<sequence length="281" mass="31482">MRHGGPSKAVPHQMGISSQAPKGLTFQTIDGGYSDLLLKKLEENYMNSRRLVFVNNKHILMTPIKFLRYLCTNMETGIHVEKFRFCLGPEIGVQHRTEIFAGRFCGVAHSEHNVLSVELAAANVLERMWNYFKIQGFDSSYAVFPVRIDDKIWGGKLAAAEMYKHLTDPMKGNLPPLVDVQLQDYFAVGAECPTLTQIFAERGLITNSPEGNKREWMLENNVTDADIDSCLHDPSNSSSYLDNNGIWVSANAKLEFKTRLEEAAKRASAGGLTYPESNHLV</sequence>
<evidence type="ECO:0000313" key="1">
    <source>
        <dbReference type="EMBL" id="ODM87392.1"/>
    </source>
</evidence>